<gene>
    <name evidence="4" type="ORF">KOR42_05520</name>
</gene>
<protein>
    <submittedName>
        <fullName evidence="4">Bifunctional biotin--[acetyl-CoA-carboxylase] synthetase/biotin operon repressor</fullName>
    </submittedName>
</protein>
<dbReference type="PANTHER" id="PTHR34580">
    <property type="match status" value="1"/>
</dbReference>
<dbReference type="InterPro" id="IPR051534">
    <property type="entry name" value="CBASS_pafABC_assoc_protein"/>
</dbReference>
<comment type="caution">
    <text evidence="4">The sequence shown here is derived from an EMBL/GenBank/DDBJ whole genome shotgun (WGS) entry which is preliminary data.</text>
</comment>
<dbReference type="InterPro" id="IPR026881">
    <property type="entry name" value="WYL_dom"/>
</dbReference>
<evidence type="ECO:0000313" key="5">
    <source>
        <dbReference type="Proteomes" id="UP000317243"/>
    </source>
</evidence>
<keyword evidence="5" id="KW-1185">Reference proteome</keyword>
<sequence>MSVISKIRRLLQLLERLESGRIHNTKELADFLKVSRRTIFRDIKTLQDSGISILYDASQRGYWISESPYLPPTDLTLEETLSLVLLSQELGNSKRGIPFFETAGEASMKLQSNLPNHLKSYVGELTTGVKMGTEPKSSLDDSRSHYDRALAAIAEKKKLRIRYDSLYDQKEISTLVSPYRVFFKRRSWYLIGRSSIHRAVRTFHLGRVHESSLTEDTFVVPKRFSLEQYFGKAWNMVRERGNRKHVVVRFAPLVARNVAEVTWHATQTVIWNDDGTIDFHVTVDGIHEISWWILGYGDKAKVLEPPELVELIRSHIRNMSANYEQPESDERDRD</sequence>
<dbReference type="SUPFAM" id="SSF46785">
    <property type="entry name" value="Winged helix' DNA-binding domain"/>
    <property type="match status" value="1"/>
</dbReference>
<proteinExistence type="predicted"/>
<dbReference type="InterPro" id="IPR057727">
    <property type="entry name" value="WCX_dom"/>
</dbReference>
<name>A0A5C5X238_9PLAN</name>
<dbReference type="OrthoDB" id="9767131at2"/>
<dbReference type="PROSITE" id="PS52050">
    <property type="entry name" value="WYL"/>
    <property type="match status" value="1"/>
</dbReference>
<feature type="domain" description="WYL" evidence="2">
    <location>
        <begin position="146"/>
        <end position="210"/>
    </location>
</feature>
<feature type="domain" description="Helix-turn-helix type 11" evidence="1">
    <location>
        <begin position="9"/>
        <end position="62"/>
    </location>
</feature>
<feature type="domain" description="WCX" evidence="3">
    <location>
        <begin position="245"/>
        <end position="319"/>
    </location>
</feature>
<dbReference type="Pfam" id="PF13280">
    <property type="entry name" value="WYL"/>
    <property type="match status" value="1"/>
</dbReference>
<dbReference type="Pfam" id="PF25583">
    <property type="entry name" value="WCX"/>
    <property type="match status" value="1"/>
</dbReference>
<reference evidence="4 5" key="1">
    <citation type="submission" date="2019-02" db="EMBL/GenBank/DDBJ databases">
        <title>Deep-cultivation of Planctomycetes and their phenomic and genomic characterization uncovers novel biology.</title>
        <authorList>
            <person name="Wiegand S."/>
            <person name="Jogler M."/>
            <person name="Boedeker C."/>
            <person name="Pinto D."/>
            <person name="Vollmers J."/>
            <person name="Rivas-Marin E."/>
            <person name="Kohn T."/>
            <person name="Peeters S.H."/>
            <person name="Heuer A."/>
            <person name="Rast P."/>
            <person name="Oberbeckmann S."/>
            <person name="Bunk B."/>
            <person name="Jeske O."/>
            <person name="Meyerdierks A."/>
            <person name="Storesund J.E."/>
            <person name="Kallscheuer N."/>
            <person name="Luecker S."/>
            <person name="Lage O.M."/>
            <person name="Pohl T."/>
            <person name="Merkel B.J."/>
            <person name="Hornburger P."/>
            <person name="Mueller R.-W."/>
            <person name="Bruemmer F."/>
            <person name="Labrenz M."/>
            <person name="Spormann A.M."/>
            <person name="Op Den Camp H."/>
            <person name="Overmann J."/>
            <person name="Amann R."/>
            <person name="Jetten M.S.M."/>
            <person name="Mascher T."/>
            <person name="Medema M.H."/>
            <person name="Devos D.P."/>
            <person name="Kaster A.-K."/>
            <person name="Ovreas L."/>
            <person name="Rohde M."/>
            <person name="Galperin M.Y."/>
            <person name="Jogler C."/>
        </authorList>
    </citation>
    <scope>NUCLEOTIDE SEQUENCE [LARGE SCALE GENOMIC DNA]</scope>
    <source>
        <strain evidence="4 5">KOR42</strain>
    </source>
</reference>
<dbReference type="Pfam" id="PF08279">
    <property type="entry name" value="HTH_11"/>
    <property type="match status" value="1"/>
</dbReference>
<dbReference type="RefSeq" id="WP_146507061.1">
    <property type="nucleotide sequence ID" value="NZ_SIHI01000001.1"/>
</dbReference>
<dbReference type="Proteomes" id="UP000317243">
    <property type="component" value="Unassembled WGS sequence"/>
</dbReference>
<dbReference type="AlphaFoldDB" id="A0A5C5X238"/>
<evidence type="ECO:0000259" key="3">
    <source>
        <dbReference type="Pfam" id="PF25583"/>
    </source>
</evidence>
<accession>A0A5C5X238</accession>
<dbReference type="EMBL" id="SIHI01000001">
    <property type="protein sequence ID" value="TWT57194.1"/>
    <property type="molecule type" value="Genomic_DNA"/>
</dbReference>
<evidence type="ECO:0000313" key="4">
    <source>
        <dbReference type="EMBL" id="TWT57194.1"/>
    </source>
</evidence>
<dbReference type="InterPro" id="IPR013196">
    <property type="entry name" value="HTH_11"/>
</dbReference>
<dbReference type="Gene3D" id="1.10.10.10">
    <property type="entry name" value="Winged helix-like DNA-binding domain superfamily/Winged helix DNA-binding domain"/>
    <property type="match status" value="1"/>
</dbReference>
<dbReference type="PIRSF" id="PIRSF016838">
    <property type="entry name" value="PafC"/>
    <property type="match status" value="1"/>
</dbReference>
<dbReference type="InterPro" id="IPR036390">
    <property type="entry name" value="WH_DNA-bd_sf"/>
</dbReference>
<evidence type="ECO:0000259" key="1">
    <source>
        <dbReference type="Pfam" id="PF08279"/>
    </source>
</evidence>
<dbReference type="InterPro" id="IPR036388">
    <property type="entry name" value="WH-like_DNA-bd_sf"/>
</dbReference>
<evidence type="ECO:0000259" key="2">
    <source>
        <dbReference type="Pfam" id="PF13280"/>
    </source>
</evidence>
<dbReference type="PANTHER" id="PTHR34580:SF1">
    <property type="entry name" value="PROTEIN PAFC"/>
    <property type="match status" value="1"/>
</dbReference>
<organism evidence="4 5">
    <name type="scientific">Thalassoglobus neptunius</name>
    <dbReference type="NCBI Taxonomy" id="1938619"/>
    <lineage>
        <taxon>Bacteria</taxon>
        <taxon>Pseudomonadati</taxon>
        <taxon>Planctomycetota</taxon>
        <taxon>Planctomycetia</taxon>
        <taxon>Planctomycetales</taxon>
        <taxon>Planctomycetaceae</taxon>
        <taxon>Thalassoglobus</taxon>
    </lineage>
</organism>
<dbReference type="InterPro" id="IPR028349">
    <property type="entry name" value="PafC-like"/>
</dbReference>